<dbReference type="PANTHER" id="PTHR35330">
    <property type="entry name" value="SIROHEME BIOSYNTHESIS PROTEIN MET8"/>
    <property type="match status" value="1"/>
</dbReference>
<organism evidence="7 8">
    <name type="scientific">Methanococcoides seepicolus</name>
    <dbReference type="NCBI Taxonomy" id="2828780"/>
    <lineage>
        <taxon>Archaea</taxon>
        <taxon>Methanobacteriati</taxon>
        <taxon>Methanobacteriota</taxon>
        <taxon>Stenosarchaea group</taxon>
        <taxon>Methanomicrobia</taxon>
        <taxon>Methanosarcinales</taxon>
        <taxon>Methanosarcinaceae</taxon>
        <taxon>Methanococcoides</taxon>
    </lineage>
</organism>
<dbReference type="SUPFAM" id="SSF51735">
    <property type="entry name" value="NAD(P)-binding Rossmann-fold domains"/>
    <property type="match status" value="1"/>
</dbReference>
<name>A0A9E4ZFS0_9EURY</name>
<dbReference type="GO" id="GO:0043115">
    <property type="term" value="F:precorrin-2 dehydrogenase activity"/>
    <property type="evidence" value="ECO:0007669"/>
    <property type="project" value="UniProtKB-EC"/>
</dbReference>
<keyword evidence="3" id="KW-0560">Oxidoreductase</keyword>
<dbReference type="Proteomes" id="UP001056766">
    <property type="component" value="Unassembled WGS sequence"/>
</dbReference>
<reference evidence="7" key="2">
    <citation type="submission" date="2021-04" db="EMBL/GenBank/DDBJ databases">
        <authorList>
            <person name="Dong X."/>
        </authorList>
    </citation>
    <scope>NUCLEOTIDE SEQUENCE</scope>
    <source>
        <strain evidence="7">LLY</strain>
    </source>
</reference>
<reference evidence="7" key="1">
    <citation type="journal article" date="2021" name="mSystems">
        <title>Bacteria and Archaea Synergistically Convert Glycine Betaine to Biogenic Methane in the Formosa Cold Seep of the South China Sea.</title>
        <authorList>
            <person name="Li L."/>
            <person name="Zhang W."/>
            <person name="Zhang S."/>
            <person name="Song L."/>
            <person name="Sun Q."/>
            <person name="Zhang H."/>
            <person name="Xiang H."/>
            <person name="Dong X."/>
        </authorList>
    </citation>
    <scope>NUCLEOTIDE SEQUENCE</scope>
    <source>
        <strain evidence="7">LLY</strain>
    </source>
</reference>
<dbReference type="InterPro" id="IPR006367">
    <property type="entry name" value="Sirohaem_synthase_N"/>
</dbReference>
<evidence type="ECO:0000256" key="2">
    <source>
        <dbReference type="ARBA" id="ARBA00012400"/>
    </source>
</evidence>
<evidence type="ECO:0000256" key="4">
    <source>
        <dbReference type="ARBA" id="ARBA00023027"/>
    </source>
</evidence>
<dbReference type="GO" id="GO:0019354">
    <property type="term" value="P:siroheme biosynthetic process"/>
    <property type="evidence" value="ECO:0007669"/>
    <property type="project" value="InterPro"/>
</dbReference>
<dbReference type="GO" id="GO:0004325">
    <property type="term" value="F:ferrochelatase activity"/>
    <property type="evidence" value="ECO:0007669"/>
    <property type="project" value="InterPro"/>
</dbReference>
<dbReference type="RefSeq" id="WP_250867748.1">
    <property type="nucleotide sequence ID" value="NZ_JAGSOI010000014.1"/>
</dbReference>
<comment type="caution">
    <text evidence="7">The sequence shown here is derived from an EMBL/GenBank/DDBJ whole genome shotgun (WGS) entry which is preliminary data.</text>
</comment>
<comment type="catalytic activity">
    <reaction evidence="6">
        <text>precorrin-2 + NAD(+) = sirohydrochlorin + NADH + 2 H(+)</text>
        <dbReference type="Rhea" id="RHEA:15613"/>
        <dbReference type="ChEBI" id="CHEBI:15378"/>
        <dbReference type="ChEBI" id="CHEBI:57540"/>
        <dbReference type="ChEBI" id="CHEBI:57945"/>
        <dbReference type="ChEBI" id="CHEBI:58351"/>
        <dbReference type="ChEBI" id="CHEBI:58827"/>
        <dbReference type="EC" id="1.3.1.76"/>
    </reaction>
</comment>
<evidence type="ECO:0000256" key="1">
    <source>
        <dbReference type="ARBA" id="ARBA00005010"/>
    </source>
</evidence>
<dbReference type="EC" id="1.3.1.76" evidence="2"/>
<evidence type="ECO:0000256" key="3">
    <source>
        <dbReference type="ARBA" id="ARBA00023002"/>
    </source>
</evidence>
<dbReference type="InterPro" id="IPR036291">
    <property type="entry name" value="NAD(P)-bd_dom_sf"/>
</dbReference>
<evidence type="ECO:0000256" key="6">
    <source>
        <dbReference type="ARBA" id="ARBA00047561"/>
    </source>
</evidence>
<dbReference type="Gene3D" id="1.10.8.610">
    <property type="entry name" value="SirC, precorrin-2 dehydrogenase, C-terminal helical domain-like"/>
    <property type="match status" value="1"/>
</dbReference>
<dbReference type="InterPro" id="IPR028161">
    <property type="entry name" value="Met8-like"/>
</dbReference>
<evidence type="ECO:0000313" key="7">
    <source>
        <dbReference type="EMBL" id="MCM1986363.1"/>
    </source>
</evidence>
<sequence>MTGKGLGRKYMPLFIDMEGRKVVVFGGGSVGFRKASLFAEYAETAVISIDFSPELEELASSSSVELIGSDLSSVSDGSILALMEDAFLVIPATNVPSLNDRIRELAQGRGVLVNRIDMAGEVVIPSVIQRDGLSIGISTFGSSPAVSKYTRRKLESIITPQYGEMIRLQDEMRTLLKSKVDLQKERKALLWKILEDNAIWDALEVSYEKGYNVAYNIVQEHLDKKG</sequence>
<dbReference type="AlphaFoldDB" id="A0A9E4ZFS0"/>
<keyword evidence="5" id="KW-0627">Porphyrin biosynthesis</keyword>
<evidence type="ECO:0000256" key="5">
    <source>
        <dbReference type="ARBA" id="ARBA00023244"/>
    </source>
</evidence>
<dbReference type="EMBL" id="JAGSOI010000014">
    <property type="protein sequence ID" value="MCM1986363.1"/>
    <property type="molecule type" value="Genomic_DNA"/>
</dbReference>
<keyword evidence="4" id="KW-0520">NAD</keyword>
<dbReference type="SUPFAM" id="SSF75615">
    <property type="entry name" value="Siroheme synthase middle domains-like"/>
    <property type="match status" value="1"/>
</dbReference>
<comment type="pathway">
    <text evidence="1">Porphyrin-containing compound metabolism; siroheme biosynthesis; sirohydrochlorin from precorrin-2: step 1/1.</text>
</comment>
<evidence type="ECO:0000313" key="8">
    <source>
        <dbReference type="Proteomes" id="UP001056766"/>
    </source>
</evidence>
<dbReference type="PANTHER" id="PTHR35330:SF1">
    <property type="entry name" value="SIROHEME BIOSYNTHESIS PROTEIN MET8"/>
    <property type="match status" value="1"/>
</dbReference>
<dbReference type="Pfam" id="PF13241">
    <property type="entry name" value="NAD_binding_7"/>
    <property type="match status" value="1"/>
</dbReference>
<dbReference type="NCBIfam" id="TIGR01470">
    <property type="entry name" value="cysG_Nterm"/>
    <property type="match status" value="1"/>
</dbReference>
<proteinExistence type="predicted"/>
<dbReference type="InterPro" id="IPR042518">
    <property type="entry name" value="SirC_C"/>
</dbReference>
<protein>
    <recommendedName>
        <fullName evidence="2">precorrin-2 dehydrogenase</fullName>
        <ecNumber evidence="2">1.3.1.76</ecNumber>
    </recommendedName>
</protein>
<dbReference type="Gene3D" id="3.40.50.720">
    <property type="entry name" value="NAD(P)-binding Rossmann-like Domain"/>
    <property type="match status" value="1"/>
</dbReference>
<gene>
    <name evidence="7" type="ORF">KDK67_05015</name>
</gene>
<accession>A0A9E4ZFS0</accession>
<keyword evidence="8" id="KW-1185">Reference proteome</keyword>